<proteinExistence type="predicted"/>
<dbReference type="Gramene" id="ESQ52824">
    <property type="protein sequence ID" value="ESQ52824"/>
    <property type="gene ID" value="EUTSA_v10017884mg"/>
</dbReference>
<reference evidence="1 2" key="1">
    <citation type="journal article" date="2013" name="Front. Plant Sci.">
        <title>The Reference Genome of the Halophytic Plant Eutrema salsugineum.</title>
        <authorList>
            <person name="Yang R."/>
            <person name="Jarvis D.E."/>
            <person name="Chen H."/>
            <person name="Beilstein M.A."/>
            <person name="Grimwood J."/>
            <person name="Jenkins J."/>
            <person name="Shu S."/>
            <person name="Prochnik S."/>
            <person name="Xin M."/>
            <person name="Ma C."/>
            <person name="Schmutz J."/>
            <person name="Wing R.A."/>
            <person name="Mitchell-Olds T."/>
            <person name="Schumaker K.S."/>
            <person name="Wang X."/>
        </authorList>
    </citation>
    <scope>NUCLEOTIDE SEQUENCE [LARGE SCALE GENOMIC DNA]</scope>
</reference>
<accession>V4M900</accession>
<sequence>MFSQDLASRVRQNPPLDLLSISAWILQLELSIGPSTPRPSSTIIRLLLQAVIYLVWKERNSRIFTNVDRMIRDRLLSFPAQDPNSPSLLEFYFGCINLIT</sequence>
<dbReference type="AlphaFoldDB" id="V4M900"/>
<evidence type="ECO:0000313" key="1">
    <source>
        <dbReference type="EMBL" id="ESQ52824.1"/>
    </source>
</evidence>
<name>V4M900_EUTSA</name>
<dbReference type="OMA" id="VINYFLW"/>
<gene>
    <name evidence="1" type="ORF">EUTSA_v10017884mg</name>
</gene>
<dbReference type="KEGG" id="eus:EUTSA_v10017884mg"/>
<dbReference type="eggNOG" id="KOG1075">
    <property type="taxonomic scope" value="Eukaryota"/>
</dbReference>
<organism evidence="1 2">
    <name type="scientific">Eutrema salsugineum</name>
    <name type="common">Saltwater cress</name>
    <name type="synonym">Sisymbrium salsugineum</name>
    <dbReference type="NCBI Taxonomy" id="72664"/>
    <lineage>
        <taxon>Eukaryota</taxon>
        <taxon>Viridiplantae</taxon>
        <taxon>Streptophyta</taxon>
        <taxon>Embryophyta</taxon>
        <taxon>Tracheophyta</taxon>
        <taxon>Spermatophyta</taxon>
        <taxon>Magnoliopsida</taxon>
        <taxon>eudicotyledons</taxon>
        <taxon>Gunneridae</taxon>
        <taxon>Pentapetalae</taxon>
        <taxon>rosids</taxon>
        <taxon>malvids</taxon>
        <taxon>Brassicales</taxon>
        <taxon>Brassicaceae</taxon>
        <taxon>Eutremeae</taxon>
        <taxon>Eutrema</taxon>
    </lineage>
</organism>
<protein>
    <recommendedName>
        <fullName evidence="3">Reverse transcriptase zinc-binding domain-containing protein</fullName>
    </recommendedName>
</protein>
<dbReference type="Proteomes" id="UP000030689">
    <property type="component" value="Unassembled WGS sequence"/>
</dbReference>
<evidence type="ECO:0000313" key="2">
    <source>
        <dbReference type="Proteomes" id="UP000030689"/>
    </source>
</evidence>
<dbReference type="EMBL" id="KI517385">
    <property type="protein sequence ID" value="ESQ52824.1"/>
    <property type="molecule type" value="Genomic_DNA"/>
</dbReference>
<evidence type="ECO:0008006" key="3">
    <source>
        <dbReference type="Google" id="ProtNLM"/>
    </source>
</evidence>
<keyword evidence="2" id="KW-1185">Reference proteome</keyword>